<reference evidence="3" key="1">
    <citation type="submission" date="2013-01" db="EMBL/GenBank/DDBJ databases">
        <title>Draft Genome Sequence of a Mulberry Tree, Morus notabilis C.K. Schneid.</title>
        <authorList>
            <person name="He N."/>
            <person name="Zhao S."/>
        </authorList>
    </citation>
    <scope>NUCLEOTIDE SEQUENCE</scope>
</reference>
<evidence type="ECO:0000256" key="1">
    <source>
        <dbReference type="SAM" id="MobiDB-lite"/>
    </source>
</evidence>
<organism evidence="2 3">
    <name type="scientific">Morus notabilis</name>
    <dbReference type="NCBI Taxonomy" id="981085"/>
    <lineage>
        <taxon>Eukaryota</taxon>
        <taxon>Viridiplantae</taxon>
        <taxon>Streptophyta</taxon>
        <taxon>Embryophyta</taxon>
        <taxon>Tracheophyta</taxon>
        <taxon>Spermatophyta</taxon>
        <taxon>Magnoliopsida</taxon>
        <taxon>eudicotyledons</taxon>
        <taxon>Gunneridae</taxon>
        <taxon>Pentapetalae</taxon>
        <taxon>rosids</taxon>
        <taxon>fabids</taxon>
        <taxon>Rosales</taxon>
        <taxon>Moraceae</taxon>
        <taxon>Moreae</taxon>
        <taxon>Morus</taxon>
    </lineage>
</organism>
<dbReference type="Proteomes" id="UP000030645">
    <property type="component" value="Unassembled WGS sequence"/>
</dbReference>
<keyword evidence="3" id="KW-1185">Reference proteome</keyword>
<name>W9R0A4_9ROSA</name>
<sequence>MIVKEQRQFRCMHCQYNHKTKRALYRFGSAPHRQNPDTTDSREPQIWTQPCCRTTTPPSSSWRLPVRLLLGIVS</sequence>
<evidence type="ECO:0000313" key="3">
    <source>
        <dbReference type="Proteomes" id="UP000030645"/>
    </source>
</evidence>
<evidence type="ECO:0000313" key="2">
    <source>
        <dbReference type="EMBL" id="EXB50141.1"/>
    </source>
</evidence>
<gene>
    <name evidence="2" type="ORF">L484_000671</name>
</gene>
<dbReference type="EMBL" id="KE343986">
    <property type="protein sequence ID" value="EXB50141.1"/>
    <property type="molecule type" value="Genomic_DNA"/>
</dbReference>
<accession>W9R0A4</accession>
<proteinExistence type="predicted"/>
<feature type="region of interest" description="Disordered" evidence="1">
    <location>
        <begin position="29"/>
        <end position="54"/>
    </location>
</feature>
<protein>
    <submittedName>
        <fullName evidence="2">Uncharacterized protein</fullName>
    </submittedName>
</protein>
<dbReference type="AlphaFoldDB" id="W9R0A4"/>